<sequence length="198" mass="20915">MSRILVFGAGGRAGRAAAEEARRRGHEVTAAVRDPSKYADLDAIAADVTDREAVALLAAEHDAVVAAVYDPAPGFFPRAGRALAEGVGTTRLIWVGLASILATDNGTLLMDSPGYPREYREFFAAHQAAADQLAASSADWVSITPSGDFDHENPARTGSYRFAPGNSASRISYADLAIALLDEIDRPKHHGVLLGVES</sequence>
<evidence type="ECO:0000313" key="2">
    <source>
        <dbReference type="EMBL" id="MBB5839782.1"/>
    </source>
</evidence>
<organism evidence="2 3">
    <name type="scientific">Kribbella italica</name>
    <dbReference type="NCBI Taxonomy" id="1540520"/>
    <lineage>
        <taxon>Bacteria</taxon>
        <taxon>Bacillati</taxon>
        <taxon>Actinomycetota</taxon>
        <taxon>Actinomycetes</taxon>
        <taxon>Propionibacteriales</taxon>
        <taxon>Kribbellaceae</taxon>
        <taxon>Kribbella</taxon>
    </lineage>
</organism>
<dbReference type="Pfam" id="PF13460">
    <property type="entry name" value="NAD_binding_10"/>
    <property type="match status" value="1"/>
</dbReference>
<evidence type="ECO:0000259" key="1">
    <source>
        <dbReference type="Pfam" id="PF13460"/>
    </source>
</evidence>
<keyword evidence="3" id="KW-1185">Reference proteome</keyword>
<dbReference type="PANTHER" id="PTHR43355:SF2">
    <property type="entry name" value="FLAVIN REDUCTASE (NADPH)"/>
    <property type="match status" value="1"/>
</dbReference>
<dbReference type="InterPro" id="IPR016040">
    <property type="entry name" value="NAD(P)-bd_dom"/>
</dbReference>
<comment type="caution">
    <text evidence="2">The sequence shown here is derived from an EMBL/GenBank/DDBJ whole genome shotgun (WGS) entry which is preliminary data.</text>
</comment>
<feature type="domain" description="NAD(P)-binding" evidence="1">
    <location>
        <begin position="8"/>
        <end position="184"/>
    </location>
</feature>
<dbReference type="SUPFAM" id="SSF51735">
    <property type="entry name" value="NAD(P)-binding Rossmann-fold domains"/>
    <property type="match status" value="1"/>
</dbReference>
<dbReference type="RefSeq" id="WP_184801679.1">
    <property type="nucleotide sequence ID" value="NZ_JACHMY010000001.1"/>
</dbReference>
<name>A0A7W9JCT3_9ACTN</name>
<dbReference type="EMBL" id="JACHMY010000001">
    <property type="protein sequence ID" value="MBB5839782.1"/>
    <property type="molecule type" value="Genomic_DNA"/>
</dbReference>
<gene>
    <name evidence="2" type="ORF">HDA39_006516</name>
</gene>
<proteinExistence type="predicted"/>
<dbReference type="PANTHER" id="PTHR43355">
    <property type="entry name" value="FLAVIN REDUCTASE (NADPH)"/>
    <property type="match status" value="1"/>
</dbReference>
<dbReference type="InterPro" id="IPR051606">
    <property type="entry name" value="Polyketide_Oxido-like"/>
</dbReference>
<accession>A0A7W9JCT3</accession>
<reference evidence="2 3" key="1">
    <citation type="submission" date="2020-08" db="EMBL/GenBank/DDBJ databases">
        <title>Sequencing the genomes of 1000 actinobacteria strains.</title>
        <authorList>
            <person name="Klenk H.-P."/>
        </authorList>
    </citation>
    <scope>NUCLEOTIDE SEQUENCE [LARGE SCALE GENOMIC DNA]</scope>
    <source>
        <strain evidence="2 3">DSM 28967</strain>
    </source>
</reference>
<dbReference type="Proteomes" id="UP000549971">
    <property type="component" value="Unassembled WGS sequence"/>
</dbReference>
<dbReference type="Gene3D" id="3.40.50.720">
    <property type="entry name" value="NAD(P)-binding Rossmann-like Domain"/>
    <property type="match status" value="1"/>
</dbReference>
<evidence type="ECO:0000313" key="3">
    <source>
        <dbReference type="Proteomes" id="UP000549971"/>
    </source>
</evidence>
<protein>
    <submittedName>
        <fullName evidence="2">Putative NADH-flavin reductase</fullName>
    </submittedName>
</protein>
<dbReference type="GO" id="GO:0016646">
    <property type="term" value="F:oxidoreductase activity, acting on the CH-NH group of donors, NAD or NADP as acceptor"/>
    <property type="evidence" value="ECO:0007669"/>
    <property type="project" value="TreeGrafter"/>
</dbReference>
<dbReference type="AlphaFoldDB" id="A0A7W9JCT3"/>
<dbReference type="InterPro" id="IPR036291">
    <property type="entry name" value="NAD(P)-bd_dom_sf"/>
</dbReference>